<feature type="region of interest" description="Disordered" evidence="6">
    <location>
        <begin position="27"/>
        <end position="62"/>
    </location>
</feature>
<dbReference type="InterPro" id="IPR001509">
    <property type="entry name" value="Epimerase_deHydtase"/>
</dbReference>
<dbReference type="InterPro" id="IPR051207">
    <property type="entry name" value="ComplexI_NDUFA9_subunit"/>
</dbReference>
<name>A0A914WII3_9BILA</name>
<evidence type="ECO:0000259" key="7">
    <source>
        <dbReference type="Pfam" id="PF01370"/>
    </source>
</evidence>
<evidence type="ECO:0000256" key="3">
    <source>
        <dbReference type="ARBA" id="ARBA00042000"/>
    </source>
</evidence>
<organism evidence="8 9">
    <name type="scientific">Plectus sambesii</name>
    <dbReference type="NCBI Taxonomy" id="2011161"/>
    <lineage>
        <taxon>Eukaryota</taxon>
        <taxon>Metazoa</taxon>
        <taxon>Ecdysozoa</taxon>
        <taxon>Nematoda</taxon>
        <taxon>Chromadorea</taxon>
        <taxon>Plectida</taxon>
        <taxon>Plectina</taxon>
        <taxon>Plectoidea</taxon>
        <taxon>Plectidae</taxon>
        <taxon>Plectus</taxon>
    </lineage>
</organism>
<dbReference type="AlphaFoldDB" id="A0A914WII3"/>
<keyword evidence="8" id="KW-1185">Reference proteome</keyword>
<dbReference type="WBParaSite" id="PSAMB.scaffold425size54062.g5765.t1">
    <property type="protein sequence ID" value="PSAMB.scaffold425size54062.g5765.t1"/>
    <property type="gene ID" value="PSAMB.scaffold425size54062.g5765"/>
</dbReference>
<protein>
    <recommendedName>
        <fullName evidence="2">NADH dehydrogenase [ubiquinone] 1 alpha subcomplex subunit 9, mitochondrial</fullName>
    </recommendedName>
    <alternativeName>
        <fullName evidence="4">Complex I-39kD</fullName>
    </alternativeName>
    <alternativeName>
        <fullName evidence="3">NADH-ubiquinone oxidoreductase 39 kDa subunit</fullName>
    </alternativeName>
</protein>
<sequence>MSLLRVLPAGRSAPLVQVASLHQSSKQCEQASQQQGQGIGGVTLPGPVRSGTSSAYRKGTGGRSSFSGNVITVFGNSGRIGLPVVNRLAKEGAQMIIPYRCDGYWLKEHKVVGDLGQILFFPFHLKDEASIRKVVKYSNIVINLIGTGINTKHFSFHDTNVDGARRLARISREMGVERFIHFSALNATTDPEPVLIPGGSQFLRTKALGEIAVREEFPDATIIRPAQMFGEQDRFIMTYISNSRKIPFYNTVHMYRGGEETYKMPVFNNDVVIGLQKIVQDPSTVGQTYEFVGPHCYQLSELVDYILRKALLVKELHQEAKRRHGYNPYTTMMTNLLEFVGRFRRHTPYFDWEYFETVECTNDVLTGAPTLKDLGMRKLTEFEHVGGEIARVYGYYKWIQDNYGDLKPPPLPIRSPPIIRKRSARVNAQSSFGANVAANVS</sequence>
<evidence type="ECO:0000256" key="5">
    <source>
        <dbReference type="ARBA" id="ARBA00046455"/>
    </source>
</evidence>
<feature type="compositionally biased region" description="Low complexity" evidence="6">
    <location>
        <begin position="27"/>
        <end position="36"/>
    </location>
</feature>
<evidence type="ECO:0000256" key="4">
    <source>
        <dbReference type="ARBA" id="ARBA00043145"/>
    </source>
</evidence>
<dbReference type="GO" id="GO:0005739">
    <property type="term" value="C:mitochondrion"/>
    <property type="evidence" value="ECO:0007669"/>
    <property type="project" value="TreeGrafter"/>
</dbReference>
<reference evidence="9" key="1">
    <citation type="submission" date="2022-11" db="UniProtKB">
        <authorList>
            <consortium name="WormBaseParasite"/>
        </authorList>
    </citation>
    <scope>IDENTIFICATION</scope>
</reference>
<proteinExistence type="inferred from homology"/>
<evidence type="ECO:0000256" key="1">
    <source>
        <dbReference type="ARBA" id="ARBA00038501"/>
    </source>
</evidence>
<dbReference type="CDD" id="cd05271">
    <property type="entry name" value="NDUFA9_like_SDR_a"/>
    <property type="match status" value="1"/>
</dbReference>
<dbReference type="SUPFAM" id="SSF51735">
    <property type="entry name" value="NAD(P)-binding Rossmann-fold domains"/>
    <property type="match status" value="1"/>
</dbReference>
<dbReference type="InterPro" id="IPR036291">
    <property type="entry name" value="NAD(P)-bd_dom_sf"/>
</dbReference>
<feature type="domain" description="NAD-dependent epimerase/dehydratase" evidence="7">
    <location>
        <begin position="71"/>
        <end position="243"/>
    </location>
</feature>
<accession>A0A914WII3</accession>
<dbReference type="GO" id="GO:0044877">
    <property type="term" value="F:protein-containing complex binding"/>
    <property type="evidence" value="ECO:0007669"/>
    <property type="project" value="TreeGrafter"/>
</dbReference>
<dbReference type="Gene3D" id="3.40.50.720">
    <property type="entry name" value="NAD(P)-binding Rossmann-like Domain"/>
    <property type="match status" value="1"/>
</dbReference>
<evidence type="ECO:0000256" key="2">
    <source>
        <dbReference type="ARBA" id="ARBA00040720"/>
    </source>
</evidence>
<dbReference type="Pfam" id="PF01370">
    <property type="entry name" value="Epimerase"/>
    <property type="match status" value="1"/>
</dbReference>
<dbReference type="Proteomes" id="UP000887566">
    <property type="component" value="Unplaced"/>
</dbReference>
<dbReference type="PANTHER" id="PTHR12126">
    <property type="entry name" value="NADH-UBIQUINONE OXIDOREDUCTASE 39 KDA SUBUNIT-RELATED"/>
    <property type="match status" value="1"/>
</dbReference>
<dbReference type="PANTHER" id="PTHR12126:SF11">
    <property type="entry name" value="NADH DEHYDROGENASE [UBIQUINONE] 1 ALPHA SUBCOMPLEX SUBUNIT 9, MITOCHONDRIAL"/>
    <property type="match status" value="1"/>
</dbReference>
<evidence type="ECO:0000313" key="8">
    <source>
        <dbReference type="Proteomes" id="UP000887566"/>
    </source>
</evidence>
<evidence type="ECO:0000256" key="6">
    <source>
        <dbReference type="SAM" id="MobiDB-lite"/>
    </source>
</evidence>
<comment type="subunit">
    <text evidence="5">Complex I is composed of 45 different subunits. This a component of the hydrophobic protein fraction. Interacts with BLOC1S1. Interacts with SLC2A4. Interacts with CLOCK. Interacts with RAB5IF.</text>
</comment>
<evidence type="ECO:0000313" key="9">
    <source>
        <dbReference type="WBParaSite" id="PSAMB.scaffold425size54062.g5765.t1"/>
    </source>
</evidence>
<comment type="similarity">
    <text evidence="1">Belongs to the complex I NDUFA9 subunit family.</text>
</comment>